<dbReference type="PROSITE" id="PS00893">
    <property type="entry name" value="NUDIX_BOX"/>
    <property type="match status" value="1"/>
</dbReference>
<dbReference type="PANTHER" id="PTHR21340">
    <property type="entry name" value="DIADENOSINE 5,5-P1,P4-TETRAPHOSPHATE PYROPHOSPHOHYDROLASE MUTT"/>
    <property type="match status" value="1"/>
</dbReference>
<dbReference type="InterPro" id="IPR015797">
    <property type="entry name" value="NUDIX_hydrolase-like_dom_sf"/>
</dbReference>
<comment type="caution">
    <text evidence="3">The sequence shown here is derived from an EMBL/GenBank/DDBJ whole genome shotgun (WGS) entry which is preliminary data.</text>
</comment>
<accession>A0ABR1USN2</accession>
<reference evidence="3 4" key="1">
    <citation type="submission" date="2023-01" db="EMBL/GenBank/DDBJ databases">
        <title>Analysis of 21 Apiospora genomes using comparative genomics revels a genus with tremendous synthesis potential of carbohydrate active enzymes and secondary metabolites.</title>
        <authorList>
            <person name="Sorensen T."/>
        </authorList>
    </citation>
    <scope>NUCLEOTIDE SEQUENCE [LARGE SCALE GENOMIC DNA]</scope>
    <source>
        <strain evidence="3 4">CBS 83171</strain>
    </source>
</reference>
<evidence type="ECO:0000313" key="4">
    <source>
        <dbReference type="Proteomes" id="UP001446871"/>
    </source>
</evidence>
<evidence type="ECO:0000256" key="1">
    <source>
        <dbReference type="ARBA" id="ARBA00022801"/>
    </source>
</evidence>
<gene>
    <name evidence="3" type="ORF">PG996_010773</name>
</gene>
<evidence type="ECO:0000313" key="3">
    <source>
        <dbReference type="EMBL" id="KAK8060843.1"/>
    </source>
</evidence>
<name>A0ABR1USN2_9PEZI</name>
<keyword evidence="1" id="KW-0378">Hydrolase</keyword>
<dbReference type="InterPro" id="IPR051325">
    <property type="entry name" value="Nudix_hydrolase_domain"/>
</dbReference>
<organism evidence="3 4">
    <name type="scientific">Apiospora saccharicola</name>
    <dbReference type="NCBI Taxonomy" id="335842"/>
    <lineage>
        <taxon>Eukaryota</taxon>
        <taxon>Fungi</taxon>
        <taxon>Dikarya</taxon>
        <taxon>Ascomycota</taxon>
        <taxon>Pezizomycotina</taxon>
        <taxon>Sordariomycetes</taxon>
        <taxon>Xylariomycetidae</taxon>
        <taxon>Amphisphaeriales</taxon>
        <taxon>Apiosporaceae</taxon>
        <taxon>Apiospora</taxon>
    </lineage>
</organism>
<dbReference type="PANTHER" id="PTHR21340:SF0">
    <property type="entry name" value="BIS(5'-NUCLEOSYL)-TETRAPHOSPHATASE [ASYMMETRICAL]"/>
    <property type="match status" value="1"/>
</dbReference>
<proteinExistence type="predicted"/>
<sequence>MASSSSKVYTCAEYAESCGAVLFDTSKEKVCLLLRHAHAHADNSSDKQQHTTTTEWVLPKGRRNCGEHRYAAALREVEEETGYACHLQPLTMTTRAPTAKDPDGAEPRVHRTFTESFMVTHRIKGDKYLKLIYWFLAVADEKMTEAEERFTPRFFEPEEALRTVTFPDERKVLEEGIALMRGSR</sequence>
<keyword evidence="4" id="KW-1185">Reference proteome</keyword>
<dbReference type="InterPro" id="IPR020084">
    <property type="entry name" value="NUDIX_hydrolase_CS"/>
</dbReference>
<protein>
    <recommendedName>
        <fullName evidence="2">Nudix hydrolase domain-containing protein</fullName>
    </recommendedName>
</protein>
<evidence type="ECO:0000259" key="2">
    <source>
        <dbReference type="PROSITE" id="PS51462"/>
    </source>
</evidence>
<dbReference type="InterPro" id="IPR000086">
    <property type="entry name" value="NUDIX_hydrolase_dom"/>
</dbReference>
<dbReference type="SUPFAM" id="SSF55811">
    <property type="entry name" value="Nudix"/>
    <property type="match status" value="1"/>
</dbReference>
<dbReference type="Gene3D" id="3.90.79.10">
    <property type="entry name" value="Nucleoside Triphosphate Pyrophosphohydrolase"/>
    <property type="match status" value="1"/>
</dbReference>
<dbReference type="Pfam" id="PF00293">
    <property type="entry name" value="NUDIX"/>
    <property type="match status" value="1"/>
</dbReference>
<dbReference type="Proteomes" id="UP001446871">
    <property type="component" value="Unassembled WGS sequence"/>
</dbReference>
<dbReference type="PROSITE" id="PS51462">
    <property type="entry name" value="NUDIX"/>
    <property type="match status" value="1"/>
</dbReference>
<feature type="domain" description="Nudix hydrolase" evidence="2">
    <location>
        <begin position="13"/>
        <end position="178"/>
    </location>
</feature>
<dbReference type="EMBL" id="JAQQWM010000006">
    <property type="protein sequence ID" value="KAK8060843.1"/>
    <property type="molecule type" value="Genomic_DNA"/>
</dbReference>